<evidence type="ECO:0000313" key="3">
    <source>
        <dbReference type="Proteomes" id="UP000286931"/>
    </source>
</evidence>
<keyword evidence="3" id="KW-1185">Reference proteome</keyword>
<organism evidence="2 3">
    <name type="scientific">Embleya hyalina</name>
    <dbReference type="NCBI Taxonomy" id="516124"/>
    <lineage>
        <taxon>Bacteria</taxon>
        <taxon>Bacillati</taxon>
        <taxon>Actinomycetota</taxon>
        <taxon>Actinomycetes</taxon>
        <taxon>Kitasatosporales</taxon>
        <taxon>Streptomycetaceae</taxon>
        <taxon>Embleya</taxon>
    </lineage>
</organism>
<dbReference type="AlphaFoldDB" id="A0A401Z262"/>
<reference evidence="2 3" key="1">
    <citation type="submission" date="2018-12" db="EMBL/GenBank/DDBJ databases">
        <title>Draft genome sequence of Embleya hyalina NBRC 13850T.</title>
        <authorList>
            <person name="Komaki H."/>
            <person name="Hosoyama A."/>
            <person name="Kimura A."/>
            <person name="Ichikawa N."/>
            <person name="Tamura T."/>
        </authorList>
    </citation>
    <scope>NUCLEOTIDE SEQUENCE [LARGE SCALE GENOMIC DNA]</scope>
    <source>
        <strain evidence="2 3">NBRC 13850</strain>
    </source>
</reference>
<dbReference type="Proteomes" id="UP000286931">
    <property type="component" value="Unassembled WGS sequence"/>
</dbReference>
<evidence type="ECO:0000313" key="2">
    <source>
        <dbReference type="EMBL" id="GCE00904.1"/>
    </source>
</evidence>
<feature type="compositionally biased region" description="Basic residues" evidence="1">
    <location>
        <begin position="238"/>
        <end position="247"/>
    </location>
</feature>
<proteinExistence type="predicted"/>
<feature type="compositionally biased region" description="Basic residues" evidence="1">
    <location>
        <begin position="116"/>
        <end position="129"/>
    </location>
</feature>
<feature type="compositionally biased region" description="Low complexity" evidence="1">
    <location>
        <begin position="215"/>
        <end position="237"/>
    </location>
</feature>
<evidence type="ECO:0000256" key="1">
    <source>
        <dbReference type="SAM" id="MobiDB-lite"/>
    </source>
</evidence>
<feature type="compositionally biased region" description="Basic and acidic residues" evidence="1">
    <location>
        <begin position="187"/>
        <end position="196"/>
    </location>
</feature>
<feature type="compositionally biased region" description="Low complexity" evidence="1">
    <location>
        <begin position="101"/>
        <end position="110"/>
    </location>
</feature>
<feature type="region of interest" description="Disordered" evidence="1">
    <location>
        <begin position="85"/>
        <end position="138"/>
    </location>
</feature>
<sequence>MAPEVRGMGVGRVGVGVRATVRGVPVYMLPIARWSAGVKSAGSGPRRAPGRAGGQVFGEGVGAPGWIGPGQGGPGGVWRAGCAAASRAPGPGAGRVRRRVGPTTRPGRVPSPTQPRRSRVGVTRRRPRRPAAAPQDEQAVRMLAEAHHAGLARHPEGVERGRIRTRAEAEFEPAAAEGVPDGGVLGEPERVLHGGNHDMVATTTAVPRDPGGAARPGTGRSRTPRPSAPVRRSSAGRSGRRRSRPQR</sequence>
<accession>A0A401Z262</accession>
<comment type="caution">
    <text evidence="2">The sequence shown here is derived from an EMBL/GenBank/DDBJ whole genome shotgun (WGS) entry which is preliminary data.</text>
</comment>
<dbReference type="EMBL" id="BIFH01000043">
    <property type="protein sequence ID" value="GCE00904.1"/>
    <property type="molecule type" value="Genomic_DNA"/>
</dbReference>
<feature type="region of interest" description="Disordered" evidence="1">
    <location>
        <begin position="38"/>
        <end position="59"/>
    </location>
</feature>
<name>A0A401Z262_9ACTN</name>
<gene>
    <name evidence="2" type="ORF">EHYA_08631</name>
</gene>
<feature type="region of interest" description="Disordered" evidence="1">
    <location>
        <begin position="169"/>
        <end position="247"/>
    </location>
</feature>
<protein>
    <submittedName>
        <fullName evidence="2">Uncharacterized protein</fullName>
    </submittedName>
</protein>